<evidence type="ECO:0000259" key="2">
    <source>
        <dbReference type="Pfam" id="PF08028"/>
    </source>
</evidence>
<evidence type="ECO:0000313" key="4">
    <source>
        <dbReference type="Proteomes" id="UP001357223"/>
    </source>
</evidence>
<dbReference type="PANTHER" id="PTHR48083:SF2">
    <property type="entry name" value="MEDIUM-CHAIN SPECIFIC ACYL-COA DEHYDROGENASE, MITOCHONDRIAL"/>
    <property type="match status" value="1"/>
</dbReference>
<dbReference type="Pfam" id="PF08028">
    <property type="entry name" value="Acyl-CoA_dh_2"/>
    <property type="match status" value="1"/>
</dbReference>
<dbReference type="RefSeq" id="WP_338448313.1">
    <property type="nucleotide sequence ID" value="NZ_CP137640.1"/>
</dbReference>
<dbReference type="InterPro" id="IPR009100">
    <property type="entry name" value="AcylCoA_DH/oxidase_NM_dom_sf"/>
</dbReference>
<proteinExistence type="predicted"/>
<sequence length="395" mass="44139">MVTQMVETQTKSVEEILLEGAKRIGELAEKEAREAEINATISENVVNLIKETQISRIMLPKKYGGPQVDLRTFAKIVRTVSYHNVSAGWLTYLYPLHNILPAYLPEKGRDEIVNQGGLICDVFAAVGKAEKDGDGYRISGKWNFASGCLYSDWIGLGVEIQFPDSDKPEVCLPMLKASEVEIVKNWDTFGLRGSGSNQVIADNVYVPMERILRLTAADATGRPPEEDYDKDYPLYHVPFYPAFYLGFPNMALGGAERLIEEFKKATENRVRLMDGVRESESPRSQRVIAEIMTQFHSAESLMDKYLTLLENYDKDGRKTSRAEFFAIRTQITKTCTDIAVRILLTLGGGALYKGGVIELMIRDILSVATHKTSLYEDSVAAYGQELFGFDSGVRG</sequence>
<dbReference type="SUPFAM" id="SSF47203">
    <property type="entry name" value="Acyl-CoA dehydrogenase C-terminal domain-like"/>
    <property type="match status" value="1"/>
</dbReference>
<dbReference type="InterPro" id="IPR037069">
    <property type="entry name" value="AcylCoA_DH/ox_N_sf"/>
</dbReference>
<accession>A0ABZ2C757</accession>
<organism evidence="3 4">
    <name type="scientific">Niallia oryzisoli</name>
    <dbReference type="NCBI Taxonomy" id="1737571"/>
    <lineage>
        <taxon>Bacteria</taxon>
        <taxon>Bacillati</taxon>
        <taxon>Bacillota</taxon>
        <taxon>Bacilli</taxon>
        <taxon>Bacillales</taxon>
        <taxon>Bacillaceae</taxon>
        <taxon>Niallia</taxon>
    </lineage>
</organism>
<feature type="domain" description="Acyl-CoA dehydrogenase C-terminal" evidence="2">
    <location>
        <begin position="248"/>
        <end position="371"/>
    </location>
</feature>
<reference evidence="3 4" key="1">
    <citation type="submission" date="2023-10" db="EMBL/GenBank/DDBJ databases">
        <title>Niallia locisalis sp.nov. isolated from a salt pond sample.</title>
        <authorList>
            <person name="Li X.-J."/>
            <person name="Dong L."/>
        </authorList>
    </citation>
    <scope>NUCLEOTIDE SEQUENCE [LARGE SCALE GENOMIC DNA]</scope>
    <source>
        <strain evidence="3 4">DSM 29761</strain>
    </source>
</reference>
<dbReference type="InterPro" id="IPR036250">
    <property type="entry name" value="AcylCo_DH-like_C"/>
</dbReference>
<dbReference type="InterPro" id="IPR013107">
    <property type="entry name" value="Acyl-CoA_DH_C"/>
</dbReference>
<dbReference type="Gene3D" id="2.40.110.10">
    <property type="entry name" value="Butyryl-CoA Dehydrogenase, subunit A, domain 2"/>
    <property type="match status" value="1"/>
</dbReference>
<keyword evidence="1" id="KW-0560">Oxidoreductase</keyword>
<dbReference type="Proteomes" id="UP001357223">
    <property type="component" value="Chromosome"/>
</dbReference>
<dbReference type="Gene3D" id="1.20.140.10">
    <property type="entry name" value="Butyryl-CoA Dehydrogenase, subunit A, domain 3"/>
    <property type="match status" value="1"/>
</dbReference>
<dbReference type="SUPFAM" id="SSF56645">
    <property type="entry name" value="Acyl-CoA dehydrogenase NM domain-like"/>
    <property type="match status" value="1"/>
</dbReference>
<dbReference type="Gene3D" id="1.10.540.10">
    <property type="entry name" value="Acyl-CoA dehydrogenase/oxidase, N-terminal domain"/>
    <property type="match status" value="1"/>
</dbReference>
<name>A0ABZ2C757_9BACI</name>
<dbReference type="PANTHER" id="PTHR48083">
    <property type="entry name" value="MEDIUM-CHAIN SPECIFIC ACYL-COA DEHYDROGENASE, MITOCHONDRIAL-RELATED"/>
    <property type="match status" value="1"/>
</dbReference>
<dbReference type="PIRSF" id="PIRSF016578">
    <property type="entry name" value="HsaA"/>
    <property type="match status" value="1"/>
</dbReference>
<protein>
    <submittedName>
        <fullName evidence="3">Acyl-CoA dehydrogenase</fullName>
    </submittedName>
</protein>
<dbReference type="InterPro" id="IPR046373">
    <property type="entry name" value="Acyl-CoA_Oxase/DH_mid-dom_sf"/>
</dbReference>
<gene>
    <name evidence="3" type="ORF">R4Z09_18965</name>
</gene>
<dbReference type="InterPro" id="IPR050741">
    <property type="entry name" value="Acyl-CoA_dehydrogenase"/>
</dbReference>
<evidence type="ECO:0000256" key="1">
    <source>
        <dbReference type="ARBA" id="ARBA00023002"/>
    </source>
</evidence>
<dbReference type="EMBL" id="CP137640">
    <property type="protein sequence ID" value="WVX79379.1"/>
    <property type="molecule type" value="Genomic_DNA"/>
</dbReference>
<evidence type="ECO:0000313" key="3">
    <source>
        <dbReference type="EMBL" id="WVX79379.1"/>
    </source>
</evidence>
<keyword evidence="4" id="KW-1185">Reference proteome</keyword>